<keyword evidence="3" id="KW-1185">Reference proteome</keyword>
<dbReference type="RefSeq" id="WP_245752470.1">
    <property type="nucleotide sequence ID" value="NZ_FOJG01000001.1"/>
</dbReference>
<dbReference type="NCBIfam" id="TIGR01200">
    <property type="entry name" value="GLPGLI"/>
    <property type="match status" value="1"/>
</dbReference>
<organism evidence="2 3">
    <name type="scientific">Chitinophaga arvensicola</name>
    <dbReference type="NCBI Taxonomy" id="29529"/>
    <lineage>
        <taxon>Bacteria</taxon>
        <taxon>Pseudomonadati</taxon>
        <taxon>Bacteroidota</taxon>
        <taxon>Chitinophagia</taxon>
        <taxon>Chitinophagales</taxon>
        <taxon>Chitinophagaceae</taxon>
        <taxon>Chitinophaga</taxon>
    </lineage>
</organism>
<keyword evidence="1" id="KW-0732">Signal</keyword>
<feature type="chain" id="PRO_5011646493" evidence="1">
    <location>
        <begin position="25"/>
        <end position="262"/>
    </location>
</feature>
<dbReference type="Proteomes" id="UP000199310">
    <property type="component" value="Unassembled WGS sequence"/>
</dbReference>
<proteinExistence type="predicted"/>
<dbReference type="InterPro" id="IPR005901">
    <property type="entry name" value="GLPGLI"/>
</dbReference>
<dbReference type="EMBL" id="FOJG01000001">
    <property type="protein sequence ID" value="SEW37166.1"/>
    <property type="molecule type" value="Genomic_DNA"/>
</dbReference>
<name>A0A1I0R8N7_9BACT</name>
<accession>A0A1I0R8N7</accession>
<dbReference type="Pfam" id="PF09697">
    <property type="entry name" value="Porph_ging"/>
    <property type="match status" value="1"/>
</dbReference>
<reference evidence="3" key="1">
    <citation type="submission" date="2016-10" db="EMBL/GenBank/DDBJ databases">
        <authorList>
            <person name="Varghese N."/>
            <person name="Submissions S."/>
        </authorList>
    </citation>
    <scope>NUCLEOTIDE SEQUENCE [LARGE SCALE GENOMIC DNA]</scope>
    <source>
        <strain evidence="3">DSM 3695</strain>
    </source>
</reference>
<evidence type="ECO:0000313" key="3">
    <source>
        <dbReference type="Proteomes" id="UP000199310"/>
    </source>
</evidence>
<feature type="signal peptide" evidence="1">
    <location>
        <begin position="1"/>
        <end position="24"/>
    </location>
</feature>
<gene>
    <name evidence="2" type="ORF">SAMN04488122_2478</name>
</gene>
<protein>
    <submittedName>
        <fullName evidence="2">GLPGLI family protein</fullName>
    </submittedName>
</protein>
<evidence type="ECO:0000313" key="2">
    <source>
        <dbReference type="EMBL" id="SEW37166.1"/>
    </source>
</evidence>
<dbReference type="STRING" id="29529.SAMN04488122_2478"/>
<sequence length="262" mass="29701">MRKNIHIAAIILLMSYVCPLAAQQAVFINSGKIKFERKVNTFAAMPIFLKQTRTVTDDQLAAYMQEYRSNSPQFWADTFNLYFKGEETLYQPGNPDMGFSESFQIPVAYKNKVYSNLSAGTALTQKQAFEQVFFIKDAVKNVKWKLTEETREIAGYECHRANTLLFDSIYVVAFYTDEIPTRGGPESFNGLPGMILGIAIPYQHITIFAQSVVGLDTAPDKWKLPAPEKNTLISNSDFNSKTAKMLKQFGLTSSWVQFFMDL</sequence>
<evidence type="ECO:0000256" key="1">
    <source>
        <dbReference type="SAM" id="SignalP"/>
    </source>
</evidence>
<dbReference type="AlphaFoldDB" id="A0A1I0R8N7"/>